<dbReference type="InterPro" id="IPR034884">
    <property type="entry name" value="Cytochrome_c_oxidase_VIc/VIIs"/>
</dbReference>
<dbReference type="PANTHER" id="PTHR48416:SF1">
    <property type="entry name" value="CYTOCHROME C OXIDASE SUBUNIT 6C"/>
    <property type="match status" value="1"/>
</dbReference>
<dbReference type="Gene3D" id="4.10.93.10">
    <property type="entry name" value="Mitochondrial cytochrome c oxidase subunit VIc/VIIs"/>
    <property type="match status" value="1"/>
</dbReference>
<keyword evidence="5" id="KW-0999">Mitochondrion inner membrane</keyword>
<dbReference type="PANTHER" id="PTHR48416">
    <property type="entry name" value="CYTOCHROME C OXIDASE SUBUNIT 6C"/>
    <property type="match status" value="1"/>
</dbReference>
<dbReference type="InterPro" id="IPR037169">
    <property type="entry name" value="Cytochrome_c_oxidase_VIc_sf"/>
</dbReference>
<evidence type="ECO:0000313" key="11">
    <source>
        <dbReference type="Proteomes" id="UP000694540"/>
    </source>
</evidence>
<reference evidence="10" key="1">
    <citation type="submission" date="2025-08" db="UniProtKB">
        <authorList>
            <consortium name="Ensembl"/>
        </authorList>
    </citation>
    <scope>IDENTIFICATION</scope>
</reference>
<evidence type="ECO:0000256" key="6">
    <source>
        <dbReference type="ARBA" id="ARBA00022989"/>
    </source>
</evidence>
<keyword evidence="7" id="KW-0496">Mitochondrion</keyword>
<dbReference type="UniPathway" id="UPA00705"/>
<name>A0A8C3YQ65_9CETA</name>
<keyword evidence="6 9" id="KW-1133">Transmembrane helix</keyword>
<keyword evidence="11" id="KW-1185">Reference proteome</keyword>
<comment type="subcellular location">
    <subcellularLocation>
        <location evidence="1">Mitochondrion inner membrane</location>
        <topology evidence="1">Single-pass membrane protein</topology>
    </subcellularLocation>
</comment>
<sequence length="78" mass="8409">MIYSLTKPQTCGLLAKHLQFRVVGAFIVSLGLAAFCNFAVAEPSKKVYADFSRNDDAMKAFEEVGKAGIFQSGSDLGM</sequence>
<dbReference type="Ensembl" id="ENSCWAT00000029060.1">
    <property type="protein sequence ID" value="ENSCWAP00000026808.1"/>
    <property type="gene ID" value="ENSCWAG00000020279.1"/>
</dbReference>
<proteinExistence type="inferred from homology"/>
<keyword evidence="8 9" id="KW-0472">Membrane</keyword>
<evidence type="ECO:0000256" key="3">
    <source>
        <dbReference type="ARBA" id="ARBA00007204"/>
    </source>
</evidence>
<evidence type="ECO:0000256" key="1">
    <source>
        <dbReference type="ARBA" id="ARBA00004434"/>
    </source>
</evidence>
<feature type="transmembrane region" description="Helical" evidence="9">
    <location>
        <begin position="20"/>
        <end position="40"/>
    </location>
</feature>
<dbReference type="GO" id="GO:0005743">
    <property type="term" value="C:mitochondrial inner membrane"/>
    <property type="evidence" value="ECO:0007669"/>
    <property type="project" value="UniProtKB-SubCell"/>
</dbReference>
<evidence type="ECO:0000256" key="5">
    <source>
        <dbReference type="ARBA" id="ARBA00022792"/>
    </source>
</evidence>
<protein>
    <submittedName>
        <fullName evidence="10">Uncharacterized protein</fullName>
    </submittedName>
</protein>
<reference evidence="10" key="2">
    <citation type="submission" date="2025-09" db="UniProtKB">
        <authorList>
            <consortium name="Ensembl"/>
        </authorList>
    </citation>
    <scope>IDENTIFICATION</scope>
</reference>
<comment type="similarity">
    <text evidence="3">Belongs to the cytochrome c oxidase subunit 6c family.</text>
</comment>
<dbReference type="AlphaFoldDB" id="A0A8C3YQ65"/>
<dbReference type="GO" id="GO:0006119">
    <property type="term" value="P:oxidative phosphorylation"/>
    <property type="evidence" value="ECO:0007669"/>
    <property type="project" value="UniProtKB-UniPathway"/>
</dbReference>
<evidence type="ECO:0000313" key="10">
    <source>
        <dbReference type="Ensembl" id="ENSCWAP00000026808.1"/>
    </source>
</evidence>
<evidence type="ECO:0000256" key="2">
    <source>
        <dbReference type="ARBA" id="ARBA00004673"/>
    </source>
</evidence>
<keyword evidence="4 9" id="KW-0812">Transmembrane</keyword>
<dbReference type="Pfam" id="PF02937">
    <property type="entry name" value="COX6C"/>
    <property type="match status" value="1"/>
</dbReference>
<evidence type="ECO:0000256" key="7">
    <source>
        <dbReference type="ARBA" id="ARBA00023128"/>
    </source>
</evidence>
<dbReference type="SUPFAM" id="SSF81415">
    <property type="entry name" value="Mitochondrial cytochrome c oxidase subunit VIc"/>
    <property type="match status" value="1"/>
</dbReference>
<evidence type="ECO:0000256" key="9">
    <source>
        <dbReference type="SAM" id="Phobius"/>
    </source>
</evidence>
<comment type="pathway">
    <text evidence="2">Energy metabolism; oxidative phosphorylation.</text>
</comment>
<accession>A0A8C3YQ65</accession>
<dbReference type="Proteomes" id="UP000694540">
    <property type="component" value="Unplaced"/>
</dbReference>
<organism evidence="10 11">
    <name type="scientific">Catagonus wagneri</name>
    <name type="common">Chacoan peccary</name>
    <dbReference type="NCBI Taxonomy" id="51154"/>
    <lineage>
        <taxon>Eukaryota</taxon>
        <taxon>Metazoa</taxon>
        <taxon>Chordata</taxon>
        <taxon>Craniata</taxon>
        <taxon>Vertebrata</taxon>
        <taxon>Euteleostomi</taxon>
        <taxon>Mammalia</taxon>
        <taxon>Eutheria</taxon>
        <taxon>Laurasiatheria</taxon>
        <taxon>Artiodactyla</taxon>
        <taxon>Suina</taxon>
        <taxon>Tayassuidae</taxon>
        <taxon>Catagonus</taxon>
    </lineage>
</organism>
<evidence type="ECO:0000256" key="4">
    <source>
        <dbReference type="ARBA" id="ARBA00022692"/>
    </source>
</evidence>
<evidence type="ECO:0000256" key="8">
    <source>
        <dbReference type="ARBA" id="ARBA00023136"/>
    </source>
</evidence>
<dbReference type="InterPro" id="IPR051389">
    <property type="entry name" value="Cytochrome_c_oxidase_VIc"/>
</dbReference>
<dbReference type="GeneTree" id="ENSGT00940000163089"/>